<accession>A0A8D9BK05</accession>
<reference evidence="1" key="1">
    <citation type="submission" date="2021-05" db="EMBL/GenBank/DDBJ databases">
        <authorList>
            <person name="Alioto T."/>
            <person name="Alioto T."/>
            <person name="Gomez Garrido J."/>
        </authorList>
    </citation>
    <scope>NUCLEOTIDE SEQUENCE</scope>
</reference>
<protein>
    <submittedName>
        <fullName evidence="1">Uncharacterized protein</fullName>
    </submittedName>
</protein>
<organism evidence="1">
    <name type="scientific">Cacopsylla melanoneura</name>
    <dbReference type="NCBI Taxonomy" id="428564"/>
    <lineage>
        <taxon>Eukaryota</taxon>
        <taxon>Metazoa</taxon>
        <taxon>Ecdysozoa</taxon>
        <taxon>Arthropoda</taxon>
        <taxon>Hexapoda</taxon>
        <taxon>Insecta</taxon>
        <taxon>Pterygota</taxon>
        <taxon>Neoptera</taxon>
        <taxon>Paraneoptera</taxon>
        <taxon>Hemiptera</taxon>
        <taxon>Sternorrhyncha</taxon>
        <taxon>Psylloidea</taxon>
        <taxon>Psyllidae</taxon>
        <taxon>Psyllinae</taxon>
        <taxon>Cacopsylla</taxon>
    </lineage>
</organism>
<dbReference type="AlphaFoldDB" id="A0A8D9BK05"/>
<proteinExistence type="predicted"/>
<dbReference type="EMBL" id="HBUF01649427">
    <property type="protein sequence ID" value="CAG6786698.1"/>
    <property type="molecule type" value="Transcribed_RNA"/>
</dbReference>
<evidence type="ECO:0000313" key="1">
    <source>
        <dbReference type="EMBL" id="CAG6786698.1"/>
    </source>
</evidence>
<sequence length="112" mass="12714">MHSKLVKLLDARFNLFTAFVHFSYCKREGLTVLNTVMTGVTVPCQGPRAQLSSFQGSAVTDDFSFFLEKISPRPSKKCHSCNNITRRTYNPKQKLFVFSTEAKWGPEACPEF</sequence>
<name>A0A8D9BK05_9HEMI</name>